<gene>
    <name evidence="12" type="ORF">SNE40_010066</name>
</gene>
<dbReference type="GO" id="GO:0005283">
    <property type="term" value="F:amino acid:sodium symporter activity"/>
    <property type="evidence" value="ECO:0007669"/>
    <property type="project" value="TreeGrafter"/>
</dbReference>
<feature type="transmembrane region" description="Helical" evidence="11">
    <location>
        <begin position="449"/>
        <end position="474"/>
    </location>
</feature>
<keyword evidence="5 11" id="KW-1133">Transmembrane helix</keyword>
<sequence length="621" mass="70418">MEIRKDKFELLTTADYQNGIPNGYKLDTKNNESTKRMKWKRGIEFLLSLIGYNVGLGNIWRFPYLCAKNGGAVFLIPYVIFMLVVAFPLTFMELTLGQFSGKSAYDVWDICPALRGVGVSMACVATLCCLYFNTILSWILYYLVHSFMSPLPWTTCGNTWNSDTCFVRNKIKGNSTMNSTYINFNETNFDNETSTNFTYVYASSVLDNSSTTLNTAPEEFWNNNLLVISDGLSDLGNLQWHLVLALLAAWVIIFLCIIKGVRSVGKVVYFTATAPYIILTIILIRAVTLPGSLRGIEFYLIPDFSKLLDIQIWTESLLQLFFSMGMGWGAFITMASYNKFNNNVMRDTIVFCIIGEGTSFLAGFVVFSVLGYMSYETGLEVADIIRTGPGLAFITYPEALSQLPAPQLWAVLFFLMLLLMALDSMFVNVEVCVTTIVDLIPKSNDKTRMIITAVTCFIMFLITLIYATQAAVYIFQLVDWYFAAITLYLITILENIVIGWIYGADRYFADIEMMLGKRPPVLLKYIWRFVNPVILVTILVFTLVKYKPPSYGDYHYPAYASVFGWILAIVSSIPIPLWFVKEVLSRKGSIIQRIRDSFKPNERWGPSNDYKLAQNVPESPF</sequence>
<feature type="binding site" evidence="8">
    <location>
        <position position="58"/>
    </location>
    <ligand>
        <name>Na(+)</name>
        <dbReference type="ChEBI" id="CHEBI:29101"/>
        <label>1</label>
    </ligand>
</feature>
<dbReference type="PROSITE" id="PS50267">
    <property type="entry name" value="NA_NEUROTRAN_SYMP_3"/>
    <property type="match status" value="1"/>
</dbReference>
<dbReference type="Proteomes" id="UP001347796">
    <property type="component" value="Unassembled WGS sequence"/>
</dbReference>
<keyword evidence="9" id="KW-1015">Disulfide bond</keyword>
<evidence type="ECO:0000256" key="5">
    <source>
        <dbReference type="ARBA" id="ARBA00022989"/>
    </source>
</evidence>
<feature type="binding site" evidence="8">
    <location>
        <position position="423"/>
    </location>
    <ligand>
        <name>Na(+)</name>
        <dbReference type="ChEBI" id="CHEBI:29101"/>
        <label>1</label>
    </ligand>
</feature>
<dbReference type="GO" id="GO:0046872">
    <property type="term" value="F:metal ion binding"/>
    <property type="evidence" value="ECO:0007669"/>
    <property type="project" value="UniProtKB-KW"/>
</dbReference>
<dbReference type="PROSITE" id="PS00610">
    <property type="entry name" value="NA_NEUROTRAN_SYMP_1"/>
    <property type="match status" value="1"/>
</dbReference>
<evidence type="ECO:0000256" key="11">
    <source>
        <dbReference type="SAM" id="Phobius"/>
    </source>
</evidence>
<keyword evidence="8" id="KW-0915">Sodium</keyword>
<evidence type="ECO:0000313" key="13">
    <source>
        <dbReference type="Proteomes" id="UP001347796"/>
    </source>
</evidence>
<dbReference type="GO" id="GO:0005886">
    <property type="term" value="C:plasma membrane"/>
    <property type="evidence" value="ECO:0007669"/>
    <property type="project" value="TreeGrafter"/>
</dbReference>
<feature type="binding site" evidence="8">
    <location>
        <position position="323"/>
    </location>
    <ligand>
        <name>Na(+)</name>
        <dbReference type="ChEBI" id="CHEBI:29101"/>
        <label>1</label>
    </ligand>
</feature>
<keyword evidence="6 11" id="KW-0472">Membrane</keyword>
<dbReference type="EMBL" id="JAZGQO010000007">
    <property type="protein sequence ID" value="KAK6182358.1"/>
    <property type="molecule type" value="Genomic_DNA"/>
</dbReference>
<feature type="binding site" evidence="8">
    <location>
        <position position="54"/>
    </location>
    <ligand>
        <name>Na(+)</name>
        <dbReference type="ChEBI" id="CHEBI:29101"/>
        <label>1</label>
    </ligand>
</feature>
<feature type="transmembrane region" description="Helical" evidence="11">
    <location>
        <begin position="349"/>
        <end position="373"/>
    </location>
</feature>
<feature type="binding site" evidence="8">
    <location>
        <position position="424"/>
    </location>
    <ligand>
        <name>Na(+)</name>
        <dbReference type="ChEBI" id="CHEBI:29101"/>
        <label>1</label>
    </ligand>
</feature>
<feature type="transmembrane region" description="Helical" evidence="11">
    <location>
        <begin position="267"/>
        <end position="287"/>
    </location>
</feature>
<evidence type="ECO:0000256" key="10">
    <source>
        <dbReference type="RuleBase" id="RU003732"/>
    </source>
</evidence>
<dbReference type="PRINTS" id="PR00176">
    <property type="entry name" value="NANEUSMPORT"/>
</dbReference>
<dbReference type="PANTHER" id="PTHR11616:SF321">
    <property type="entry name" value="SODIUM-DEPENDENT NUTRIENT AMINO ACID TRANSPORTER 1-RELATED"/>
    <property type="match status" value="1"/>
</dbReference>
<feature type="transmembrane region" description="Helical" evidence="11">
    <location>
        <begin position="238"/>
        <end position="258"/>
    </location>
</feature>
<dbReference type="AlphaFoldDB" id="A0AAN8JX02"/>
<comment type="subcellular location">
    <subcellularLocation>
        <location evidence="1">Membrane</location>
        <topology evidence="1">Multi-pass membrane protein</topology>
    </subcellularLocation>
</comment>
<keyword evidence="8" id="KW-0479">Metal-binding</keyword>
<feature type="transmembrane region" description="Helical" evidence="11">
    <location>
        <begin position="117"/>
        <end position="144"/>
    </location>
</feature>
<keyword evidence="13" id="KW-1185">Reference proteome</keyword>
<keyword evidence="3 10" id="KW-0813">Transport</keyword>
<dbReference type="GO" id="GO:0089718">
    <property type="term" value="P:amino acid import across plasma membrane"/>
    <property type="evidence" value="ECO:0007669"/>
    <property type="project" value="TreeGrafter"/>
</dbReference>
<feature type="disulfide bond" evidence="9">
    <location>
        <begin position="156"/>
        <end position="165"/>
    </location>
</feature>
<name>A0AAN8JX02_PATCE</name>
<dbReference type="GO" id="GO:0015179">
    <property type="term" value="F:L-amino acid transmembrane transporter activity"/>
    <property type="evidence" value="ECO:0007669"/>
    <property type="project" value="TreeGrafter"/>
</dbReference>
<feature type="binding site" evidence="8">
    <location>
        <position position="51"/>
    </location>
    <ligand>
        <name>Na(+)</name>
        <dbReference type="ChEBI" id="CHEBI:29101"/>
        <label>1</label>
    </ligand>
</feature>
<dbReference type="InterPro" id="IPR000175">
    <property type="entry name" value="Na/ntran_symport"/>
</dbReference>
<evidence type="ECO:0000256" key="7">
    <source>
        <dbReference type="ARBA" id="ARBA00023180"/>
    </source>
</evidence>
<evidence type="ECO:0000256" key="8">
    <source>
        <dbReference type="PIRSR" id="PIRSR600175-1"/>
    </source>
</evidence>
<organism evidence="12 13">
    <name type="scientific">Patella caerulea</name>
    <name type="common">Rayed Mediterranean limpet</name>
    <dbReference type="NCBI Taxonomy" id="87958"/>
    <lineage>
        <taxon>Eukaryota</taxon>
        <taxon>Metazoa</taxon>
        <taxon>Spiralia</taxon>
        <taxon>Lophotrochozoa</taxon>
        <taxon>Mollusca</taxon>
        <taxon>Gastropoda</taxon>
        <taxon>Patellogastropoda</taxon>
        <taxon>Patelloidea</taxon>
        <taxon>Patellidae</taxon>
        <taxon>Patella</taxon>
    </lineage>
</organism>
<feature type="transmembrane region" description="Helical" evidence="11">
    <location>
        <begin position="525"/>
        <end position="544"/>
    </location>
</feature>
<proteinExistence type="inferred from homology"/>
<keyword evidence="7" id="KW-0325">Glycoprotein</keyword>
<dbReference type="PANTHER" id="PTHR11616">
    <property type="entry name" value="SODIUM/CHLORIDE DEPENDENT TRANSPORTER"/>
    <property type="match status" value="1"/>
</dbReference>
<dbReference type="SUPFAM" id="SSF161070">
    <property type="entry name" value="SNF-like"/>
    <property type="match status" value="1"/>
</dbReference>
<comment type="caution">
    <text evidence="12">The sequence shown here is derived from an EMBL/GenBank/DDBJ whole genome shotgun (WGS) entry which is preliminary data.</text>
</comment>
<evidence type="ECO:0000256" key="3">
    <source>
        <dbReference type="ARBA" id="ARBA00022448"/>
    </source>
</evidence>
<dbReference type="Pfam" id="PF00209">
    <property type="entry name" value="SNF"/>
    <property type="match status" value="1"/>
</dbReference>
<keyword evidence="4 10" id="KW-0812">Transmembrane</keyword>
<feature type="transmembrane region" description="Helical" evidence="11">
    <location>
        <begin position="45"/>
        <end position="63"/>
    </location>
</feature>
<feature type="transmembrane region" description="Helical" evidence="11">
    <location>
        <begin position="556"/>
        <end position="580"/>
    </location>
</feature>
<dbReference type="InterPro" id="IPR037272">
    <property type="entry name" value="SNS_sf"/>
</dbReference>
<feature type="transmembrane region" description="Helical" evidence="11">
    <location>
        <begin position="408"/>
        <end position="437"/>
    </location>
</feature>
<evidence type="ECO:0000256" key="9">
    <source>
        <dbReference type="PIRSR" id="PIRSR600175-2"/>
    </source>
</evidence>
<evidence type="ECO:0000256" key="6">
    <source>
        <dbReference type="ARBA" id="ARBA00023136"/>
    </source>
</evidence>
<protein>
    <recommendedName>
        <fullName evidence="10">Transporter</fullName>
    </recommendedName>
</protein>
<comment type="similarity">
    <text evidence="2 10">Belongs to the sodium:neurotransmitter symporter (SNF) (TC 2.A.22) family.</text>
</comment>
<feature type="transmembrane region" description="Helical" evidence="11">
    <location>
        <begin position="75"/>
        <end position="96"/>
    </location>
</feature>
<feature type="transmembrane region" description="Helical" evidence="11">
    <location>
        <begin position="317"/>
        <end position="337"/>
    </location>
</feature>
<evidence type="ECO:0000256" key="2">
    <source>
        <dbReference type="ARBA" id="ARBA00006459"/>
    </source>
</evidence>
<evidence type="ECO:0000256" key="1">
    <source>
        <dbReference type="ARBA" id="ARBA00004141"/>
    </source>
</evidence>
<keyword evidence="10" id="KW-0769">Symport</keyword>
<evidence type="ECO:0000256" key="4">
    <source>
        <dbReference type="ARBA" id="ARBA00022692"/>
    </source>
</evidence>
<reference evidence="12 13" key="1">
    <citation type="submission" date="2024-01" db="EMBL/GenBank/DDBJ databases">
        <title>The genome of the rayed Mediterranean limpet Patella caerulea (Linnaeus, 1758).</title>
        <authorList>
            <person name="Anh-Thu Weber A."/>
            <person name="Halstead-Nussloch G."/>
        </authorList>
    </citation>
    <scope>NUCLEOTIDE SEQUENCE [LARGE SCALE GENOMIC DNA]</scope>
    <source>
        <strain evidence="12">AATW-2023a</strain>
        <tissue evidence="12">Whole specimen</tissue>
    </source>
</reference>
<accession>A0AAN8JX02</accession>
<evidence type="ECO:0000313" key="12">
    <source>
        <dbReference type="EMBL" id="KAK6182358.1"/>
    </source>
</evidence>
<feature type="transmembrane region" description="Helical" evidence="11">
    <location>
        <begin position="480"/>
        <end position="504"/>
    </location>
</feature>